<comment type="function">
    <text evidence="2">Antitoxin component of a type II toxin-antitoxin (TA) system.</text>
</comment>
<dbReference type="EMBL" id="LNYO01000027">
    <property type="protein sequence ID" value="KTD32168.1"/>
    <property type="molecule type" value="Genomic_DNA"/>
</dbReference>
<dbReference type="OrthoDB" id="9802003at2"/>
<dbReference type="AlphaFoldDB" id="A0A0W0WIL7"/>
<dbReference type="InterPro" id="IPR051405">
    <property type="entry name" value="phD/YefM_antitoxin"/>
</dbReference>
<name>A0A0W0WIL7_9GAMM</name>
<dbReference type="Gene3D" id="3.40.1620.10">
    <property type="entry name" value="YefM-like domain"/>
    <property type="match status" value="1"/>
</dbReference>
<keyword evidence="4" id="KW-1185">Reference proteome</keyword>
<proteinExistence type="inferred from homology"/>
<organism evidence="3 4">
    <name type="scientific">Legionella nautarum</name>
    <dbReference type="NCBI Taxonomy" id="45070"/>
    <lineage>
        <taxon>Bacteria</taxon>
        <taxon>Pseudomonadati</taxon>
        <taxon>Pseudomonadota</taxon>
        <taxon>Gammaproteobacteria</taxon>
        <taxon>Legionellales</taxon>
        <taxon>Legionellaceae</taxon>
        <taxon>Legionella</taxon>
    </lineage>
</organism>
<dbReference type="RefSeq" id="WP_058506056.1">
    <property type="nucleotide sequence ID" value="NZ_CAAAIF010000027.1"/>
</dbReference>
<dbReference type="STRING" id="45070.Lnau_3079"/>
<gene>
    <name evidence="3" type="primary">yefM</name>
    <name evidence="3" type="ORF">Lnau_3079</name>
</gene>
<comment type="similarity">
    <text evidence="1 2">Belongs to the phD/YefM antitoxin family.</text>
</comment>
<dbReference type="PANTHER" id="PTHR33713:SF6">
    <property type="entry name" value="ANTITOXIN YEFM"/>
    <property type="match status" value="1"/>
</dbReference>
<protein>
    <recommendedName>
        <fullName evidence="2">Antitoxin</fullName>
    </recommendedName>
</protein>
<dbReference type="Pfam" id="PF02604">
    <property type="entry name" value="PhdYeFM_antitox"/>
    <property type="match status" value="1"/>
</dbReference>
<dbReference type="PANTHER" id="PTHR33713">
    <property type="entry name" value="ANTITOXIN YAFN-RELATED"/>
    <property type="match status" value="1"/>
</dbReference>
<evidence type="ECO:0000256" key="1">
    <source>
        <dbReference type="ARBA" id="ARBA00009981"/>
    </source>
</evidence>
<dbReference type="Proteomes" id="UP000054725">
    <property type="component" value="Unassembled WGS sequence"/>
</dbReference>
<dbReference type="InterPro" id="IPR036165">
    <property type="entry name" value="YefM-like_sf"/>
</dbReference>
<dbReference type="PATRIC" id="fig|45070.6.peg.3250"/>
<evidence type="ECO:0000313" key="4">
    <source>
        <dbReference type="Proteomes" id="UP000054725"/>
    </source>
</evidence>
<evidence type="ECO:0000313" key="3">
    <source>
        <dbReference type="EMBL" id="KTD32168.1"/>
    </source>
</evidence>
<reference evidence="3 4" key="1">
    <citation type="submission" date="2015-11" db="EMBL/GenBank/DDBJ databases">
        <title>Genomic analysis of 38 Legionella species identifies large and diverse effector repertoires.</title>
        <authorList>
            <person name="Burstein D."/>
            <person name="Amaro F."/>
            <person name="Zusman T."/>
            <person name="Lifshitz Z."/>
            <person name="Cohen O."/>
            <person name="Gilbert J.A."/>
            <person name="Pupko T."/>
            <person name="Shuman H.A."/>
            <person name="Segal G."/>
        </authorList>
    </citation>
    <scope>NUCLEOTIDE SEQUENCE [LARGE SCALE GENOMIC DNA]</scope>
    <source>
        <strain evidence="3 4">ATCC 49506</strain>
    </source>
</reference>
<sequence>MDVLSYSSLRNNLASTLDKVNEDHVSILITRQNGKPAVIMSLEDFKSYEETAYLMSSPKNAERLSQSIAEVEAGKSKPHGIIEE</sequence>
<dbReference type="NCBIfam" id="TIGR01552">
    <property type="entry name" value="phd_fam"/>
    <property type="match status" value="1"/>
</dbReference>
<dbReference type="SUPFAM" id="SSF143120">
    <property type="entry name" value="YefM-like"/>
    <property type="match status" value="1"/>
</dbReference>
<comment type="caution">
    <text evidence="3">The sequence shown here is derived from an EMBL/GenBank/DDBJ whole genome shotgun (WGS) entry which is preliminary data.</text>
</comment>
<evidence type="ECO:0000256" key="2">
    <source>
        <dbReference type="RuleBase" id="RU362080"/>
    </source>
</evidence>
<dbReference type="Gene3D" id="6.10.250.330">
    <property type="match status" value="1"/>
</dbReference>
<accession>A0A0W0WIL7</accession>
<dbReference type="InterPro" id="IPR006442">
    <property type="entry name" value="Antitoxin_Phd/YefM"/>
</dbReference>